<proteinExistence type="predicted"/>
<organism evidence="1 2">
    <name type="scientific">Halobacillus salinarum</name>
    <dbReference type="NCBI Taxonomy" id="2932257"/>
    <lineage>
        <taxon>Bacteria</taxon>
        <taxon>Bacillati</taxon>
        <taxon>Bacillota</taxon>
        <taxon>Bacilli</taxon>
        <taxon>Bacillales</taxon>
        <taxon>Bacillaceae</taxon>
        <taxon>Halobacillus</taxon>
    </lineage>
</organism>
<sequence length="217" mass="24180">MQYIGIDLSGPSNHKDTSLVSFIPSGNKLRYDHSLVGASDEQIIKYIDEISKTEKTVVGIDAPLSYQDGGGDRPLDKSLRKYARGLGMKSGSIMTPTFSRMVYLTVRGIHLAHCLQVVCPQDVTVLEVHPGCVFAGRAGLQNLFHVLDYKKSLESRAWLFKWMSDYGLTGLDNLNKSSTHVLDACAAAIAAWEFDKQIEDFFFYPSQPPLHPFPFFS</sequence>
<dbReference type="InterPro" id="IPR007362">
    <property type="entry name" value="DUF429"/>
</dbReference>
<dbReference type="RefSeq" id="WP_244711714.1">
    <property type="nucleotide sequence ID" value="NZ_CP095073.1"/>
</dbReference>
<name>A0ABY4EL41_9BACI</name>
<evidence type="ECO:0000313" key="2">
    <source>
        <dbReference type="Proteomes" id="UP000831787"/>
    </source>
</evidence>
<evidence type="ECO:0000313" key="1">
    <source>
        <dbReference type="EMBL" id="UOQ45186.1"/>
    </source>
</evidence>
<dbReference type="Proteomes" id="UP000831787">
    <property type="component" value="Chromosome"/>
</dbReference>
<gene>
    <name evidence="1" type="ORF">MUN89_04345</name>
</gene>
<accession>A0ABY4EL41</accession>
<dbReference type="Pfam" id="PF04250">
    <property type="entry name" value="DUF429"/>
    <property type="match status" value="1"/>
</dbReference>
<reference evidence="1 2" key="1">
    <citation type="submission" date="2022-04" db="EMBL/GenBank/DDBJ databases">
        <title>Halobacillus sp. isolated from saltern.</title>
        <authorList>
            <person name="Won M."/>
            <person name="Lee C.-M."/>
            <person name="Woen H.-Y."/>
            <person name="Kwon S.-W."/>
        </authorList>
    </citation>
    <scope>NUCLEOTIDE SEQUENCE [LARGE SCALE GENOMIC DNA]</scope>
    <source>
        <strain evidence="1 2">SSBR10-3</strain>
    </source>
</reference>
<keyword evidence="2" id="KW-1185">Reference proteome</keyword>
<protein>
    <submittedName>
        <fullName evidence="1">DUF429 domain-containing protein</fullName>
    </submittedName>
</protein>
<dbReference type="EMBL" id="CP095073">
    <property type="protein sequence ID" value="UOQ45186.1"/>
    <property type="molecule type" value="Genomic_DNA"/>
</dbReference>